<keyword evidence="1" id="KW-0812">Transmembrane</keyword>
<dbReference type="AlphaFoldDB" id="A0A383A481"/>
<sequence length="160" mass="18485">MEATKEIKILLYVIIVLLGVQFGFTFKKLNMMDDDIIKAKSGDQTMVVLNHIKFDKKDEFNNILFDEVMPAYYAYEDSIEEKNELNDMAGESMRILLPENMNQDSTWTFIMLADPYYDGALYNIGPPLYQKYGEEGAKEVFGRWSDCFAGNQVLFLGKQK</sequence>
<gene>
    <name evidence="2" type="ORF">METZ01_LOCUS455275</name>
</gene>
<organism evidence="2">
    <name type="scientific">marine metagenome</name>
    <dbReference type="NCBI Taxonomy" id="408172"/>
    <lineage>
        <taxon>unclassified sequences</taxon>
        <taxon>metagenomes</taxon>
        <taxon>ecological metagenomes</taxon>
    </lineage>
</organism>
<dbReference type="EMBL" id="UINC01188957">
    <property type="protein sequence ID" value="SVE02421.1"/>
    <property type="molecule type" value="Genomic_DNA"/>
</dbReference>
<accession>A0A383A481</accession>
<proteinExistence type="predicted"/>
<feature type="transmembrane region" description="Helical" evidence="1">
    <location>
        <begin position="9"/>
        <end position="26"/>
    </location>
</feature>
<reference evidence="2" key="1">
    <citation type="submission" date="2018-05" db="EMBL/GenBank/DDBJ databases">
        <authorList>
            <person name="Lanie J.A."/>
            <person name="Ng W.-L."/>
            <person name="Kazmierczak K.M."/>
            <person name="Andrzejewski T.M."/>
            <person name="Davidsen T.M."/>
            <person name="Wayne K.J."/>
            <person name="Tettelin H."/>
            <person name="Glass J.I."/>
            <person name="Rusch D."/>
            <person name="Podicherti R."/>
            <person name="Tsui H.-C.T."/>
            <person name="Winkler M.E."/>
        </authorList>
    </citation>
    <scope>NUCLEOTIDE SEQUENCE</scope>
</reference>
<protein>
    <submittedName>
        <fullName evidence="2">Uncharacterized protein</fullName>
    </submittedName>
</protein>
<keyword evidence="1" id="KW-0472">Membrane</keyword>
<keyword evidence="1" id="KW-1133">Transmembrane helix</keyword>
<evidence type="ECO:0000313" key="2">
    <source>
        <dbReference type="EMBL" id="SVE02421.1"/>
    </source>
</evidence>
<name>A0A383A481_9ZZZZ</name>
<evidence type="ECO:0000256" key="1">
    <source>
        <dbReference type="SAM" id="Phobius"/>
    </source>
</evidence>